<protein>
    <submittedName>
        <fullName evidence="7">Transcriptional regulator, TetR family</fullName>
    </submittedName>
</protein>
<evidence type="ECO:0000256" key="3">
    <source>
        <dbReference type="ARBA" id="ARBA00023163"/>
    </source>
</evidence>
<keyword evidence="2 4" id="KW-0238">DNA-binding</keyword>
<feature type="domain" description="HTH tetR-type" evidence="6">
    <location>
        <begin position="23"/>
        <end position="83"/>
    </location>
</feature>
<evidence type="ECO:0000256" key="5">
    <source>
        <dbReference type="SAM" id="MobiDB-lite"/>
    </source>
</evidence>
<organism evidence="7 8">
    <name type="scientific">Trujillonella endophytica</name>
    <dbReference type="NCBI Taxonomy" id="673521"/>
    <lineage>
        <taxon>Bacteria</taxon>
        <taxon>Bacillati</taxon>
        <taxon>Actinomycetota</taxon>
        <taxon>Actinomycetes</taxon>
        <taxon>Geodermatophilales</taxon>
        <taxon>Geodermatophilaceae</taxon>
        <taxon>Trujillonella</taxon>
    </lineage>
</organism>
<name>A0A1H8VY84_9ACTN</name>
<dbReference type="Proteomes" id="UP000198960">
    <property type="component" value="Unassembled WGS sequence"/>
</dbReference>
<evidence type="ECO:0000256" key="2">
    <source>
        <dbReference type="ARBA" id="ARBA00023125"/>
    </source>
</evidence>
<dbReference type="EMBL" id="FOEE01000014">
    <property type="protein sequence ID" value="SEP20233.1"/>
    <property type="molecule type" value="Genomic_DNA"/>
</dbReference>
<evidence type="ECO:0000259" key="6">
    <source>
        <dbReference type="PROSITE" id="PS50977"/>
    </source>
</evidence>
<dbReference type="InterPro" id="IPR001647">
    <property type="entry name" value="HTH_TetR"/>
</dbReference>
<dbReference type="PANTHER" id="PTHR30055">
    <property type="entry name" value="HTH-TYPE TRANSCRIPTIONAL REGULATOR RUTR"/>
    <property type="match status" value="1"/>
</dbReference>
<dbReference type="OrthoDB" id="4746440at2"/>
<accession>A0A1H8VY84</accession>
<dbReference type="Gene3D" id="1.10.357.10">
    <property type="entry name" value="Tetracycline Repressor, domain 2"/>
    <property type="match status" value="1"/>
</dbReference>
<dbReference type="STRING" id="673521.SAMN05660991_03890"/>
<dbReference type="Pfam" id="PF00440">
    <property type="entry name" value="TetR_N"/>
    <property type="match status" value="1"/>
</dbReference>
<feature type="region of interest" description="Disordered" evidence="5">
    <location>
        <begin position="1"/>
        <end position="24"/>
    </location>
</feature>
<dbReference type="GO" id="GO:0000976">
    <property type="term" value="F:transcription cis-regulatory region binding"/>
    <property type="evidence" value="ECO:0007669"/>
    <property type="project" value="TreeGrafter"/>
</dbReference>
<keyword evidence="1" id="KW-0805">Transcription regulation</keyword>
<sequence>MITGVEPGTAQDTPPTDAVPTDADTRDRILRAGMECVTRFGRAKTTMQDVAAAAGLSRATLYRHFADRGALFNGIREFERERDLALITERAERTRTLAEAVAVVAEVLAATGTRYRMGEHLAAGDESLARFLALRLGRERERVAELIRPYVRRADAAGELRAGVSATEAEEWIALGVAQVGSLTGLRSVDVRDPAAVGRWLGRMTCAGVCADA</sequence>
<evidence type="ECO:0000313" key="7">
    <source>
        <dbReference type="EMBL" id="SEP20233.1"/>
    </source>
</evidence>
<feature type="DNA-binding region" description="H-T-H motif" evidence="4">
    <location>
        <begin position="46"/>
        <end position="65"/>
    </location>
</feature>
<dbReference type="InterPro" id="IPR050109">
    <property type="entry name" value="HTH-type_TetR-like_transc_reg"/>
</dbReference>
<dbReference type="PRINTS" id="PR00455">
    <property type="entry name" value="HTHTETR"/>
</dbReference>
<dbReference type="SUPFAM" id="SSF46689">
    <property type="entry name" value="Homeodomain-like"/>
    <property type="match status" value="1"/>
</dbReference>
<keyword evidence="3" id="KW-0804">Transcription</keyword>
<dbReference type="GO" id="GO:0003700">
    <property type="term" value="F:DNA-binding transcription factor activity"/>
    <property type="evidence" value="ECO:0007669"/>
    <property type="project" value="TreeGrafter"/>
</dbReference>
<dbReference type="PANTHER" id="PTHR30055:SF234">
    <property type="entry name" value="HTH-TYPE TRANSCRIPTIONAL REGULATOR BETI"/>
    <property type="match status" value="1"/>
</dbReference>
<evidence type="ECO:0000256" key="1">
    <source>
        <dbReference type="ARBA" id="ARBA00023015"/>
    </source>
</evidence>
<reference evidence="8" key="1">
    <citation type="submission" date="2016-10" db="EMBL/GenBank/DDBJ databases">
        <authorList>
            <person name="Varghese N."/>
            <person name="Submissions S."/>
        </authorList>
    </citation>
    <scope>NUCLEOTIDE SEQUENCE [LARGE SCALE GENOMIC DNA]</scope>
    <source>
        <strain evidence="8">DSM 45413</strain>
    </source>
</reference>
<dbReference type="InterPro" id="IPR009057">
    <property type="entry name" value="Homeodomain-like_sf"/>
</dbReference>
<proteinExistence type="predicted"/>
<gene>
    <name evidence="7" type="ORF">SAMN05660991_03890</name>
</gene>
<evidence type="ECO:0000256" key="4">
    <source>
        <dbReference type="PROSITE-ProRule" id="PRU00335"/>
    </source>
</evidence>
<evidence type="ECO:0000313" key="8">
    <source>
        <dbReference type="Proteomes" id="UP000198960"/>
    </source>
</evidence>
<dbReference type="PROSITE" id="PS50977">
    <property type="entry name" value="HTH_TETR_2"/>
    <property type="match status" value="1"/>
</dbReference>
<keyword evidence="8" id="KW-1185">Reference proteome</keyword>
<dbReference type="AlphaFoldDB" id="A0A1H8VY84"/>